<evidence type="ECO:0008006" key="3">
    <source>
        <dbReference type="Google" id="ProtNLM"/>
    </source>
</evidence>
<keyword evidence="2" id="KW-1185">Reference proteome</keyword>
<dbReference type="Proteomes" id="UP001217089">
    <property type="component" value="Unassembled WGS sequence"/>
</dbReference>
<evidence type="ECO:0000313" key="2">
    <source>
        <dbReference type="Proteomes" id="UP001217089"/>
    </source>
</evidence>
<organism evidence="1 2">
    <name type="scientific">Tegillarca granosa</name>
    <name type="common">Malaysian cockle</name>
    <name type="synonym">Anadara granosa</name>
    <dbReference type="NCBI Taxonomy" id="220873"/>
    <lineage>
        <taxon>Eukaryota</taxon>
        <taxon>Metazoa</taxon>
        <taxon>Spiralia</taxon>
        <taxon>Lophotrochozoa</taxon>
        <taxon>Mollusca</taxon>
        <taxon>Bivalvia</taxon>
        <taxon>Autobranchia</taxon>
        <taxon>Pteriomorphia</taxon>
        <taxon>Arcoida</taxon>
        <taxon>Arcoidea</taxon>
        <taxon>Arcidae</taxon>
        <taxon>Tegillarca</taxon>
    </lineage>
</organism>
<sequence>MNRHKKTHTCLLIRTGKETLIGYMVENMYATLTATEEYNIDESYFFNILKCYNIKTITPCYNYSLNVLESQYEHNIFPEKILSGWRLSYFVNNINLIGKQIWKSGIKKRIENLKPLEF</sequence>
<name>A0ABQ9DZ27_TEGGR</name>
<reference evidence="1 2" key="1">
    <citation type="submission" date="2022-12" db="EMBL/GenBank/DDBJ databases">
        <title>Chromosome-level genome of Tegillarca granosa.</title>
        <authorList>
            <person name="Kim J."/>
        </authorList>
    </citation>
    <scope>NUCLEOTIDE SEQUENCE [LARGE SCALE GENOMIC DNA]</scope>
    <source>
        <strain evidence="1">Teg-2019</strain>
        <tissue evidence="1">Adductor muscle</tissue>
    </source>
</reference>
<dbReference type="EMBL" id="JARBDR010000923">
    <property type="protein sequence ID" value="KAJ8298523.1"/>
    <property type="molecule type" value="Genomic_DNA"/>
</dbReference>
<comment type="caution">
    <text evidence="1">The sequence shown here is derived from an EMBL/GenBank/DDBJ whole genome shotgun (WGS) entry which is preliminary data.</text>
</comment>
<evidence type="ECO:0000313" key="1">
    <source>
        <dbReference type="EMBL" id="KAJ8298523.1"/>
    </source>
</evidence>
<accession>A0ABQ9DZ27</accession>
<gene>
    <name evidence="1" type="ORF">KUTeg_025054</name>
</gene>
<proteinExistence type="predicted"/>
<protein>
    <recommendedName>
        <fullName evidence="3">Homing endonuclease LAGLIDADG domain-containing protein</fullName>
    </recommendedName>
</protein>